<keyword evidence="1" id="KW-0472">Membrane</keyword>
<dbReference type="AlphaFoldDB" id="A0A2H9VTN7"/>
<proteinExistence type="predicted"/>
<accession>A0A2H9VTN7</accession>
<dbReference type="OrthoDB" id="677448at2"/>
<keyword evidence="1" id="KW-0812">Transmembrane</keyword>
<keyword evidence="3" id="KW-1185">Reference proteome</keyword>
<keyword evidence="1" id="KW-1133">Transmembrane helix</keyword>
<evidence type="ECO:0000313" key="3">
    <source>
        <dbReference type="Proteomes" id="UP000242687"/>
    </source>
</evidence>
<gene>
    <name evidence="2" type="ORF">CLV57_1183</name>
</gene>
<dbReference type="Proteomes" id="UP000242687">
    <property type="component" value="Unassembled WGS sequence"/>
</dbReference>
<organism evidence="2 3">
    <name type="scientific">Mucilaginibacter auburnensis</name>
    <dbReference type="NCBI Taxonomy" id="1457233"/>
    <lineage>
        <taxon>Bacteria</taxon>
        <taxon>Pseudomonadati</taxon>
        <taxon>Bacteroidota</taxon>
        <taxon>Sphingobacteriia</taxon>
        <taxon>Sphingobacteriales</taxon>
        <taxon>Sphingobacteriaceae</taxon>
        <taxon>Mucilaginibacter</taxon>
    </lineage>
</organism>
<protein>
    <submittedName>
        <fullName evidence="2">Uncharacterized protein</fullName>
    </submittedName>
</protein>
<evidence type="ECO:0000256" key="1">
    <source>
        <dbReference type="SAM" id="Phobius"/>
    </source>
</evidence>
<evidence type="ECO:0000313" key="2">
    <source>
        <dbReference type="EMBL" id="PJJ84174.1"/>
    </source>
</evidence>
<dbReference type="EMBL" id="PGFJ01000001">
    <property type="protein sequence ID" value="PJJ84174.1"/>
    <property type="molecule type" value="Genomic_DNA"/>
</dbReference>
<name>A0A2H9VTN7_9SPHI</name>
<feature type="transmembrane region" description="Helical" evidence="1">
    <location>
        <begin position="187"/>
        <end position="207"/>
    </location>
</feature>
<reference evidence="2 3" key="1">
    <citation type="submission" date="2017-11" db="EMBL/GenBank/DDBJ databases">
        <title>Genomic Encyclopedia of Archaeal and Bacterial Type Strains, Phase II (KMG-II): From Individual Species to Whole Genera.</title>
        <authorList>
            <person name="Goeker M."/>
        </authorList>
    </citation>
    <scope>NUCLEOTIDE SEQUENCE [LARGE SCALE GENOMIC DNA]</scope>
    <source>
        <strain evidence="2 3">DSM 28175</strain>
    </source>
</reference>
<sequence>MTVDIENKEWPEDGKLPELAGKANPFVVPEGYFDGLDERIMAAITIDELKNSMPEEGFLVPEGYFNELASNIQSRIAVEELIDHEEAGFELPAGYFDELNANIQSRIAVEEAMEAGEAFEVPAGYFETLTSQIESRVFVEEALSTDEVFTVPDGYFEQLNAKILNKTVTQETVQRKGGIIRLMRSTAFKYATAACFVLVAGAGFMFWPSTNNVEPINASDYLHKELSTVPVDDLQKYIQASMEGVDVQHTVAIEDLPVSEAAFTNALQEYAEMQ</sequence>
<comment type="caution">
    <text evidence="2">The sequence shown here is derived from an EMBL/GenBank/DDBJ whole genome shotgun (WGS) entry which is preliminary data.</text>
</comment>
<dbReference type="RefSeq" id="WP_100340379.1">
    <property type="nucleotide sequence ID" value="NZ_PGFJ01000001.1"/>
</dbReference>